<keyword evidence="2" id="KW-0472">Membrane</keyword>
<dbReference type="OrthoDB" id="9898004at2"/>
<evidence type="ECO:0000256" key="1">
    <source>
        <dbReference type="ARBA" id="ARBA00004442"/>
    </source>
</evidence>
<name>A0A1X7J2B4_9BACT</name>
<gene>
    <name evidence="3" type="ORF">SAMN06275492_10746</name>
</gene>
<dbReference type="AlphaFoldDB" id="A0A1X7J2B4"/>
<dbReference type="GO" id="GO:0009279">
    <property type="term" value="C:cell outer membrane"/>
    <property type="evidence" value="ECO:0007669"/>
    <property type="project" value="UniProtKB-SubCell"/>
</dbReference>
<organism evidence="3 4">
    <name type="scientific">Dethiosulfovibrio salsuginis</name>
    <dbReference type="NCBI Taxonomy" id="561720"/>
    <lineage>
        <taxon>Bacteria</taxon>
        <taxon>Thermotogati</taxon>
        <taxon>Synergistota</taxon>
        <taxon>Synergistia</taxon>
        <taxon>Synergistales</taxon>
        <taxon>Dethiosulfovibrionaceae</taxon>
        <taxon>Dethiosulfovibrio</taxon>
    </lineage>
</organism>
<proteinExistence type="predicted"/>
<reference evidence="4" key="1">
    <citation type="submission" date="2017-04" db="EMBL/GenBank/DDBJ databases">
        <authorList>
            <person name="Varghese N."/>
            <person name="Submissions S."/>
        </authorList>
    </citation>
    <scope>NUCLEOTIDE SEQUENCE [LARGE SCALE GENOMIC DNA]</scope>
    <source>
        <strain evidence="4">USBA 82</strain>
    </source>
</reference>
<dbReference type="InterPro" id="IPR012902">
    <property type="entry name" value="N_methyl_site"/>
</dbReference>
<accession>A0A1X7J2B4</accession>
<keyword evidence="2" id="KW-0998">Cell outer membrane</keyword>
<dbReference type="EMBL" id="FXBB01000007">
    <property type="protein sequence ID" value="SMG21346.1"/>
    <property type="molecule type" value="Genomic_DNA"/>
</dbReference>
<evidence type="ECO:0000313" key="3">
    <source>
        <dbReference type="EMBL" id="SMG21346.1"/>
    </source>
</evidence>
<dbReference type="Proteomes" id="UP000193355">
    <property type="component" value="Unassembled WGS sequence"/>
</dbReference>
<evidence type="ECO:0000313" key="4">
    <source>
        <dbReference type="Proteomes" id="UP000193355"/>
    </source>
</evidence>
<keyword evidence="4" id="KW-1185">Reference proteome</keyword>
<protein>
    <submittedName>
        <fullName evidence="3">Prepilin-type N-terminal cleavage/methylation domain-containing protein</fullName>
    </submittedName>
</protein>
<comment type="subcellular location">
    <subcellularLocation>
        <location evidence="1">Cell outer membrane</location>
    </subcellularLocation>
</comment>
<dbReference type="Pfam" id="PF07963">
    <property type="entry name" value="N_methyl"/>
    <property type="match status" value="1"/>
</dbReference>
<evidence type="ECO:0000256" key="2">
    <source>
        <dbReference type="ARBA" id="ARBA00023237"/>
    </source>
</evidence>
<sequence length="110" mass="12355">MWSSSRPAFTLMEVLVAVAILGFVAIGSLRLSVAATKTLEEVKIQSSFMDQVQLLETEILTGSKPDNGEDRGLKWRSRKYSYPLMGGLWEVDFRQLDVTQAGRTMILYIP</sequence>
<dbReference type="STRING" id="561720.SAMN06275492_10746"/>
<dbReference type="RefSeq" id="WP_085544109.1">
    <property type="nucleotide sequence ID" value="NZ_FXBB01000007.1"/>
</dbReference>
<dbReference type="NCBIfam" id="TIGR02532">
    <property type="entry name" value="IV_pilin_GFxxxE"/>
    <property type="match status" value="1"/>
</dbReference>